<reference evidence="1 2" key="1">
    <citation type="submission" date="2019-06" db="EMBL/GenBank/DDBJ databases">
        <title>Genomics analysis of Aphanomyces spp. identifies a new class of oomycete effector associated with host adaptation.</title>
        <authorList>
            <person name="Gaulin E."/>
        </authorList>
    </citation>
    <scope>NUCLEOTIDE SEQUENCE [LARGE SCALE GENOMIC DNA]</scope>
    <source>
        <strain evidence="1 2">E</strain>
    </source>
</reference>
<name>A0A6A4ZHJ8_APHAT</name>
<evidence type="ECO:0000313" key="1">
    <source>
        <dbReference type="EMBL" id="KAF0707514.1"/>
    </source>
</evidence>
<proteinExistence type="predicted"/>
<gene>
    <name evidence="1" type="ORF">AaE_013571</name>
</gene>
<protein>
    <submittedName>
        <fullName evidence="1">Uncharacterized protein</fullName>
    </submittedName>
</protein>
<comment type="caution">
    <text evidence="1">The sequence shown here is derived from an EMBL/GenBank/DDBJ whole genome shotgun (WGS) entry which is preliminary data.</text>
</comment>
<dbReference type="AlphaFoldDB" id="A0A6A4ZHJ8"/>
<accession>A0A6A4ZHJ8</accession>
<dbReference type="Proteomes" id="UP000469452">
    <property type="component" value="Unassembled WGS sequence"/>
</dbReference>
<dbReference type="EMBL" id="VJMI01019372">
    <property type="protein sequence ID" value="KAF0707514.1"/>
    <property type="molecule type" value="Genomic_DNA"/>
</dbReference>
<evidence type="ECO:0000313" key="2">
    <source>
        <dbReference type="Proteomes" id="UP000469452"/>
    </source>
</evidence>
<sequence length="293" mass="32715">MTAPLTAQKLSSGCTRAQRCIGIKTSADGKLVFEAQGNCVVVRSTKTGEVVHHLRSASPPSDPTTNAHAEKVRLRYRNQYIRAHFETQYKNPHPDDDAATVAAHKAVWIQRQVDKFVIPADFLSHVTAFALHPTKAGQLLVATADHMLRETKEAKKNDGAAPAIPDNLTAEEKKAALKQRKKDEHRPKWMLNLHGLETTHWKLVSYNLSKGAVEEEHLQRKFMPFYGAHMQQRSIPSDYIAAVAVIASSQLFYLRVGVKNTGDVAPRVVTVNRFEHVRQLSCVTVHPSSDEVY</sequence>
<organism evidence="1 2">
    <name type="scientific">Aphanomyces astaci</name>
    <name type="common">Crayfish plague agent</name>
    <dbReference type="NCBI Taxonomy" id="112090"/>
    <lineage>
        <taxon>Eukaryota</taxon>
        <taxon>Sar</taxon>
        <taxon>Stramenopiles</taxon>
        <taxon>Oomycota</taxon>
        <taxon>Saprolegniomycetes</taxon>
        <taxon>Saprolegniales</taxon>
        <taxon>Verrucalvaceae</taxon>
        <taxon>Aphanomyces</taxon>
    </lineage>
</organism>